<proteinExistence type="predicted"/>
<dbReference type="GeneID" id="12985059"/>
<dbReference type="RefSeq" id="XP_003718928.1">
    <property type="nucleotide sequence ID" value="XM_003718880.1"/>
</dbReference>
<dbReference type="EMBL" id="CM001235">
    <property type="protein sequence ID" value="EHA49344.1"/>
    <property type="molecule type" value="Genomic_DNA"/>
</dbReference>
<evidence type="ECO:0000313" key="2">
    <source>
        <dbReference type="Proteomes" id="UP000009058"/>
    </source>
</evidence>
<dbReference type="VEuPathDB" id="FungiDB:MGG_17511"/>
<dbReference type="Proteomes" id="UP000009058">
    <property type="component" value="Chromosome 5"/>
</dbReference>
<evidence type="ECO:0000313" key="1">
    <source>
        <dbReference type="EMBL" id="EHA49344.1"/>
    </source>
</evidence>
<dbReference type="InParanoid" id="G4NDW2"/>
<organism evidence="1 2">
    <name type="scientific">Pyricularia oryzae (strain 70-15 / ATCC MYA-4617 / FGSC 8958)</name>
    <name type="common">Rice blast fungus</name>
    <name type="synonym">Magnaporthe oryzae</name>
    <dbReference type="NCBI Taxonomy" id="242507"/>
    <lineage>
        <taxon>Eukaryota</taxon>
        <taxon>Fungi</taxon>
        <taxon>Dikarya</taxon>
        <taxon>Ascomycota</taxon>
        <taxon>Pezizomycotina</taxon>
        <taxon>Sordariomycetes</taxon>
        <taxon>Sordariomycetidae</taxon>
        <taxon>Magnaporthales</taxon>
        <taxon>Pyriculariaceae</taxon>
        <taxon>Pyricularia</taxon>
    </lineage>
</organism>
<dbReference type="AlphaFoldDB" id="G4NDW2"/>
<dbReference type="HOGENOM" id="CLU_3125403_0_0_1"/>
<dbReference type="KEGG" id="mgr:MGG_17511"/>
<reference key="2">
    <citation type="submission" date="2011-05" db="EMBL/GenBank/DDBJ databases">
        <title>The Genome Sequence of Magnaporthe oryzae 70-15.</title>
        <authorList>
            <consortium name="The Broad Institute Genome Sequencing Platform"/>
            <person name="Ma L.-J."/>
            <person name="Dead R."/>
            <person name="Young S.K."/>
            <person name="Zeng Q."/>
            <person name="Gargeya S."/>
            <person name="Fitzgerald M."/>
            <person name="Haas B."/>
            <person name="Abouelleil A."/>
            <person name="Alvarado L."/>
            <person name="Arachchi H.M."/>
            <person name="Berlin A."/>
            <person name="Brown A."/>
            <person name="Chapman S.B."/>
            <person name="Chen Z."/>
            <person name="Dunbar C."/>
            <person name="Freedman E."/>
            <person name="Gearin G."/>
            <person name="Gellesch M."/>
            <person name="Goldberg J."/>
            <person name="Griggs A."/>
            <person name="Gujja S."/>
            <person name="Heiman D."/>
            <person name="Howarth C."/>
            <person name="Larson L."/>
            <person name="Lui A."/>
            <person name="MacDonald P.J.P."/>
            <person name="Mehta T."/>
            <person name="Montmayeur A."/>
            <person name="Murphy C."/>
            <person name="Neiman D."/>
            <person name="Pearson M."/>
            <person name="Priest M."/>
            <person name="Roberts A."/>
            <person name="Saif S."/>
            <person name="Shea T."/>
            <person name="Shenoy N."/>
            <person name="Sisk P."/>
            <person name="Stolte C."/>
            <person name="Sykes S."/>
            <person name="Yandava C."/>
            <person name="Wortman J."/>
            <person name="Nusbaum C."/>
            <person name="Birren B."/>
        </authorList>
    </citation>
    <scope>NUCLEOTIDE SEQUENCE</scope>
    <source>
        <strain>70-15</strain>
    </source>
</reference>
<reference evidence="1 2" key="1">
    <citation type="journal article" date="2005" name="Nature">
        <title>The genome sequence of the rice blast fungus Magnaporthe grisea.</title>
        <authorList>
            <person name="Dean R.A."/>
            <person name="Talbot N.J."/>
            <person name="Ebbole D.J."/>
            <person name="Farman M.L."/>
            <person name="Mitchell T.K."/>
            <person name="Orbach M.J."/>
            <person name="Thon M."/>
            <person name="Kulkarni R."/>
            <person name="Xu J.R."/>
            <person name="Pan H."/>
            <person name="Read N.D."/>
            <person name="Lee Y.H."/>
            <person name="Carbone I."/>
            <person name="Brown D."/>
            <person name="Oh Y.Y."/>
            <person name="Donofrio N."/>
            <person name="Jeong J.S."/>
            <person name="Soanes D.M."/>
            <person name="Djonovic S."/>
            <person name="Kolomiets E."/>
            <person name="Rehmeyer C."/>
            <person name="Li W."/>
            <person name="Harding M."/>
            <person name="Kim S."/>
            <person name="Lebrun M.H."/>
            <person name="Bohnert H."/>
            <person name="Coughlan S."/>
            <person name="Butler J."/>
            <person name="Calvo S."/>
            <person name="Ma L.J."/>
            <person name="Nicol R."/>
            <person name="Purcell S."/>
            <person name="Nusbaum C."/>
            <person name="Galagan J.E."/>
            <person name="Birren B.W."/>
        </authorList>
    </citation>
    <scope>NUCLEOTIDE SEQUENCE [LARGE SCALE GENOMIC DNA]</scope>
    <source>
        <strain evidence="2">70-15 / ATCC MYA-4617 / FGSC 8958</strain>
    </source>
</reference>
<protein>
    <submittedName>
        <fullName evidence="1">Uncharacterized protein</fullName>
    </submittedName>
</protein>
<keyword evidence="2" id="KW-1185">Reference proteome</keyword>
<name>G4NDW2_PYRO7</name>
<sequence>MYFNLSYRTSISKKPVDIGGELSVEWADPPTLYWFRLDRQFHASYEVEPF</sequence>
<accession>G4NDW2</accession>
<gene>
    <name evidence="1" type="ORF">MGG_17511</name>
</gene>